<organism evidence="1 2">
    <name type="scientific">Bacteroides fragilis (strain 638R)</name>
    <dbReference type="NCBI Taxonomy" id="862962"/>
    <lineage>
        <taxon>Bacteria</taxon>
        <taxon>Pseudomonadati</taxon>
        <taxon>Bacteroidota</taxon>
        <taxon>Bacteroidia</taxon>
        <taxon>Bacteroidales</taxon>
        <taxon>Bacteroidaceae</taxon>
        <taxon>Bacteroides</taxon>
    </lineage>
</organism>
<dbReference type="EMBL" id="FQ312004">
    <property type="protein sequence ID" value="CBW23209.1"/>
    <property type="molecule type" value="Genomic_DNA"/>
</dbReference>
<sequence length="129" mass="14893">MVICVLLCHHQNVKVMMELISRTRNGMITYCAHCKVYHLEFGNLFFRLSEAGFECLRNYIVSINGPYCERSNRKMNANRKIFLKLPAQNVYFCVCTAELEELKSLVLLQSPAVEETDGLIPFMHDISLN</sequence>
<dbReference type="AlphaFoldDB" id="E1WQI6"/>
<evidence type="ECO:0000313" key="2">
    <source>
        <dbReference type="Proteomes" id="UP000008560"/>
    </source>
</evidence>
<accession>E1WQI6</accession>
<dbReference type="KEGG" id="bfg:BF638R_2713"/>
<dbReference type="InterPro" id="IPR046508">
    <property type="entry name" value="DUF6686"/>
</dbReference>
<reference evidence="1 2" key="1">
    <citation type="journal article" date="2010" name="Microbiology">
        <title>Twenty-eight divergent polysaccharide loci specifying within- and amongst-strain capsule diversity in three strains of Bacteroides fragilis.</title>
        <authorList>
            <person name="Patrick S."/>
            <person name="Blakely G.W."/>
            <person name="Houston S."/>
            <person name="Moore J."/>
            <person name="Abratt V.R."/>
            <person name="Bertalan M."/>
            <person name="Cerdeno-Tarraga A.M."/>
            <person name="Quail M.A."/>
            <person name="Corton N."/>
            <person name="Corton C."/>
            <person name="Bignell A."/>
            <person name="Barron A."/>
            <person name="Clark L."/>
            <person name="Bentley S.D."/>
            <person name="Parkhill J."/>
        </authorList>
    </citation>
    <scope>NUCLEOTIDE SEQUENCE [LARGE SCALE GENOMIC DNA]</scope>
    <source>
        <strain evidence="1 2">638R</strain>
    </source>
</reference>
<evidence type="ECO:0000313" key="1">
    <source>
        <dbReference type="EMBL" id="CBW23209.1"/>
    </source>
</evidence>
<gene>
    <name evidence="1" type="ordered locus">BF638R_2713</name>
</gene>
<dbReference type="PATRIC" id="fig|862962.3.peg.2786"/>
<protein>
    <submittedName>
        <fullName evidence="1">Uncharacterized protein</fullName>
    </submittedName>
</protein>
<dbReference type="Pfam" id="PF20391">
    <property type="entry name" value="DUF6686"/>
    <property type="match status" value="1"/>
</dbReference>
<dbReference type="HOGENOM" id="CLU_168908_0_0_10"/>
<proteinExistence type="predicted"/>
<dbReference type="Proteomes" id="UP000008560">
    <property type="component" value="Chromosome"/>
</dbReference>
<name>E1WQI6_BACF6</name>